<proteinExistence type="predicted"/>
<evidence type="ECO:0000256" key="3">
    <source>
        <dbReference type="ARBA" id="ARBA00022692"/>
    </source>
</evidence>
<dbReference type="Proteomes" id="UP000015102">
    <property type="component" value="Unassembled WGS sequence"/>
</dbReference>
<reference evidence="8" key="2">
    <citation type="submission" date="2015-06" db="UniProtKB">
        <authorList>
            <consortium name="EnsemblMetazoa"/>
        </authorList>
    </citation>
    <scope>IDENTIFICATION</scope>
</reference>
<sequence length="170" mass="18822">MTETIGKTEIRAWTYEEAISATGVGRFHYYLLATCGFALMAMATEVPGMSIIILAAKCDLNFSLQQQGLLASSGYFGIVLSCQFMGYLADKYGRVKIMRTSMMIALTCSLCSVFSVNTLMLIVLRFLTGIFIAGNQVGFTLIAEYHGNVSRSKHLTYLSTFLVMGSFYFR</sequence>
<dbReference type="GO" id="GO:0022857">
    <property type="term" value="F:transmembrane transporter activity"/>
    <property type="evidence" value="ECO:0007669"/>
    <property type="project" value="InterPro"/>
</dbReference>
<evidence type="ECO:0000256" key="2">
    <source>
        <dbReference type="ARBA" id="ARBA00022448"/>
    </source>
</evidence>
<evidence type="ECO:0000256" key="1">
    <source>
        <dbReference type="ARBA" id="ARBA00004141"/>
    </source>
</evidence>
<evidence type="ECO:0000256" key="5">
    <source>
        <dbReference type="ARBA" id="ARBA00023136"/>
    </source>
</evidence>
<dbReference type="EMBL" id="CAQQ02133027">
    <property type="status" value="NOT_ANNOTATED_CDS"/>
    <property type="molecule type" value="Genomic_DNA"/>
</dbReference>
<keyword evidence="2" id="KW-0813">Transport</keyword>
<feature type="transmembrane region" description="Helical" evidence="6">
    <location>
        <begin position="101"/>
        <end position="134"/>
    </location>
</feature>
<feature type="transmembrane region" description="Helical" evidence="6">
    <location>
        <begin position="68"/>
        <end position="89"/>
    </location>
</feature>
<evidence type="ECO:0000256" key="4">
    <source>
        <dbReference type="ARBA" id="ARBA00022989"/>
    </source>
</evidence>
<evidence type="ECO:0000256" key="6">
    <source>
        <dbReference type="SAM" id="Phobius"/>
    </source>
</evidence>
<dbReference type="PROSITE" id="PS50850">
    <property type="entry name" value="MFS"/>
    <property type="match status" value="1"/>
</dbReference>
<dbReference type="AlphaFoldDB" id="T1GYU1"/>
<evidence type="ECO:0000313" key="9">
    <source>
        <dbReference type="Proteomes" id="UP000015102"/>
    </source>
</evidence>
<dbReference type="InterPro" id="IPR036259">
    <property type="entry name" value="MFS_trans_sf"/>
</dbReference>
<name>T1GYU1_MEGSC</name>
<reference evidence="9" key="1">
    <citation type="submission" date="2013-02" db="EMBL/GenBank/DDBJ databases">
        <authorList>
            <person name="Hughes D."/>
        </authorList>
    </citation>
    <scope>NUCLEOTIDE SEQUENCE</scope>
    <source>
        <strain>Durham</strain>
        <strain evidence="9">NC isolate 2 -- Noor lab</strain>
    </source>
</reference>
<keyword evidence="9" id="KW-1185">Reference proteome</keyword>
<organism evidence="8 9">
    <name type="scientific">Megaselia scalaris</name>
    <name type="common">Humpbacked fly</name>
    <name type="synonym">Phora scalaris</name>
    <dbReference type="NCBI Taxonomy" id="36166"/>
    <lineage>
        <taxon>Eukaryota</taxon>
        <taxon>Metazoa</taxon>
        <taxon>Ecdysozoa</taxon>
        <taxon>Arthropoda</taxon>
        <taxon>Hexapoda</taxon>
        <taxon>Insecta</taxon>
        <taxon>Pterygota</taxon>
        <taxon>Neoptera</taxon>
        <taxon>Endopterygota</taxon>
        <taxon>Diptera</taxon>
        <taxon>Brachycera</taxon>
        <taxon>Muscomorpha</taxon>
        <taxon>Platypezoidea</taxon>
        <taxon>Phoridae</taxon>
        <taxon>Megaseliini</taxon>
        <taxon>Megaselia</taxon>
    </lineage>
</organism>
<dbReference type="OMA" id="CHASTWV"/>
<feature type="domain" description="Major facilitator superfamily (MFS) profile" evidence="7">
    <location>
        <begin position="29"/>
        <end position="170"/>
    </location>
</feature>
<dbReference type="GO" id="GO:0016020">
    <property type="term" value="C:membrane"/>
    <property type="evidence" value="ECO:0007669"/>
    <property type="project" value="UniProtKB-SubCell"/>
</dbReference>
<dbReference type="HOGENOM" id="CLU_106531_1_0_1"/>
<dbReference type="SUPFAM" id="SSF103473">
    <property type="entry name" value="MFS general substrate transporter"/>
    <property type="match status" value="1"/>
</dbReference>
<keyword evidence="4 6" id="KW-1133">Transmembrane helix</keyword>
<dbReference type="PANTHER" id="PTHR23511:SF35">
    <property type="entry name" value="MAJOR FACILITATOR SUPERFAMILY (MFS) PROFILE DOMAIN-CONTAINING PROTEIN"/>
    <property type="match status" value="1"/>
</dbReference>
<dbReference type="InterPro" id="IPR020846">
    <property type="entry name" value="MFS_dom"/>
</dbReference>
<evidence type="ECO:0000313" key="8">
    <source>
        <dbReference type="EnsemblMetazoa" id="MESCA009028-PA"/>
    </source>
</evidence>
<dbReference type="EnsemblMetazoa" id="MESCA009028-RA">
    <property type="protein sequence ID" value="MESCA009028-PA"/>
    <property type="gene ID" value="MESCA009028"/>
</dbReference>
<dbReference type="PANTHER" id="PTHR23511">
    <property type="entry name" value="SYNAPTIC VESICLE GLYCOPROTEIN 2"/>
    <property type="match status" value="1"/>
</dbReference>
<feature type="transmembrane region" description="Helical" evidence="6">
    <location>
        <begin position="29"/>
        <end position="56"/>
    </location>
</feature>
<evidence type="ECO:0000259" key="7">
    <source>
        <dbReference type="PROSITE" id="PS50850"/>
    </source>
</evidence>
<protein>
    <recommendedName>
        <fullName evidence="7">Major facilitator superfamily (MFS) profile domain-containing protein</fullName>
    </recommendedName>
</protein>
<comment type="subcellular location">
    <subcellularLocation>
        <location evidence="1">Membrane</location>
        <topology evidence="1">Multi-pass membrane protein</topology>
    </subcellularLocation>
</comment>
<keyword evidence="5 6" id="KW-0472">Membrane</keyword>
<keyword evidence="3 6" id="KW-0812">Transmembrane</keyword>
<accession>T1GYU1</accession>
<dbReference type="Pfam" id="PF07690">
    <property type="entry name" value="MFS_1"/>
    <property type="match status" value="1"/>
</dbReference>
<dbReference type="Gene3D" id="1.20.1250.20">
    <property type="entry name" value="MFS general substrate transporter like domains"/>
    <property type="match status" value="1"/>
</dbReference>
<dbReference type="STRING" id="36166.T1GYU1"/>
<dbReference type="InterPro" id="IPR011701">
    <property type="entry name" value="MFS"/>
</dbReference>